<name>A0AAE4MJJ6_9EURY</name>
<sequence length="656" mass="72315">MSGKYTIALAGNPNSGKTTLFNRLTGSNQKVGNWAGVTIEKKTGSYIKTGQDGRKETVDVVDLPGIYSLTPYSAEEIIARNYIIDEKPDLVVNIIDATNLERGLYLTFQLKKLGCSVIVALNMMDEVEENGTIIDFEKMSVLLGFPVIPISAIEGTGISAKMAKLMGKHTSSVAKGGVQKLIDKSNDILDHSYKNMPGYVPGKAGYAFDKTKFDLSQLKSADEIDFDEHSSEVYDQITKIVAESVKQGEKQVQAERSKKIDALLTNKWLGIPIFLAIMLIVFQLSFGWFGSIFSDAIDIFLNETLAGWVEVWFTSAGVSDWMLDLVVNGIIAGVGGVLTFVPQIVILFIFLTLMEDTGYMARVAFIMDRLFNKIGLSGKSFIPMIMGFGCSVPAVMSARTLDNEMDRKVTIMITPFMSCGARLPIYGFFIAAFFAAHAGIIMLFIYVLGIVIAIFSAWLLKKTLFRGPDAPFIMELPPYRMPDIYTYIKHIWEKARGFIIRAGTLIFAMSIVVWFLQGYNFALKAVDDPAESIFGVIGSVIAPLFGPLGFGDWRAADALLTGFVAKEAVVSVLEILYSPAELLVSFTPAVALSFMVFCLLYLPCLVAFVTIKRELNSWKLAVFAAAYQTVIAYVVAFIVYRVALVGWPHISMYFTG</sequence>
<evidence type="ECO:0000256" key="6">
    <source>
        <dbReference type="ARBA" id="ARBA00022692"/>
    </source>
</evidence>
<dbReference type="SUPFAM" id="SSF52540">
    <property type="entry name" value="P-loop containing nucleoside triphosphate hydrolases"/>
    <property type="match status" value="1"/>
</dbReference>
<dbReference type="RefSeq" id="WP_338099736.1">
    <property type="nucleotide sequence ID" value="NZ_JAWDKD010000018.1"/>
</dbReference>
<dbReference type="NCBIfam" id="TIGR00437">
    <property type="entry name" value="feoB"/>
    <property type="match status" value="1"/>
</dbReference>
<evidence type="ECO:0000256" key="2">
    <source>
        <dbReference type="ARBA" id="ARBA00022448"/>
    </source>
</evidence>
<feature type="binding site" evidence="15">
    <location>
        <position position="22"/>
    </location>
    <ligand>
        <name>Mg(2+)</name>
        <dbReference type="ChEBI" id="CHEBI:18420"/>
        <label>1</label>
    </ligand>
</feature>
<dbReference type="InterPro" id="IPR011640">
    <property type="entry name" value="Fe2_transport_prot_B_C"/>
</dbReference>
<dbReference type="InterPro" id="IPR030389">
    <property type="entry name" value="G_FEOB_dom"/>
</dbReference>
<dbReference type="EMBL" id="JAWDKD010000018">
    <property type="protein sequence ID" value="MDV0447314.1"/>
    <property type="molecule type" value="Genomic_DNA"/>
</dbReference>
<dbReference type="GO" id="GO:0046872">
    <property type="term" value="F:metal ion binding"/>
    <property type="evidence" value="ECO:0007669"/>
    <property type="project" value="UniProtKB-KW"/>
</dbReference>
<keyword evidence="7 14" id="KW-0547">Nucleotide-binding</keyword>
<feature type="binding site" evidence="14">
    <location>
        <begin position="11"/>
        <end position="18"/>
    </location>
    <ligand>
        <name>GTP</name>
        <dbReference type="ChEBI" id="CHEBI:37565"/>
        <label>1</label>
    </ligand>
</feature>
<keyword evidence="3" id="KW-1003">Cell membrane</keyword>
<keyword evidence="4" id="KW-0410">Iron transport</keyword>
<dbReference type="PRINTS" id="PR00326">
    <property type="entry name" value="GTP1OBG"/>
</dbReference>
<feature type="binding site" evidence="15">
    <location>
        <position position="25"/>
    </location>
    <ligand>
        <name>Mg(2+)</name>
        <dbReference type="ChEBI" id="CHEBI:18420"/>
        <label>2</label>
    </ligand>
</feature>
<feature type="binding site" evidence="15">
    <location>
        <position position="26"/>
    </location>
    <ligand>
        <name>Mg(2+)</name>
        <dbReference type="ChEBI" id="CHEBI:18420"/>
        <label>2</label>
    </ligand>
</feature>
<evidence type="ECO:0000256" key="1">
    <source>
        <dbReference type="ARBA" id="ARBA00004429"/>
    </source>
</evidence>
<dbReference type="Pfam" id="PF07664">
    <property type="entry name" value="FeoB_C"/>
    <property type="match status" value="1"/>
</dbReference>
<dbReference type="GO" id="GO:0005525">
    <property type="term" value="F:GTP binding"/>
    <property type="evidence" value="ECO:0007669"/>
    <property type="project" value="UniProtKB-KW"/>
</dbReference>
<keyword evidence="15" id="KW-0479">Metal-binding</keyword>
<feature type="binding site" evidence="14">
    <location>
        <begin position="62"/>
        <end position="65"/>
    </location>
    <ligand>
        <name>GTP</name>
        <dbReference type="ChEBI" id="CHEBI:37565"/>
        <label>1</label>
    </ligand>
</feature>
<dbReference type="Pfam" id="PF07670">
    <property type="entry name" value="Gate"/>
    <property type="match status" value="2"/>
</dbReference>
<dbReference type="GO" id="GO:0005886">
    <property type="term" value="C:plasma membrane"/>
    <property type="evidence" value="ECO:0007669"/>
    <property type="project" value="UniProtKB-SubCell"/>
</dbReference>
<feature type="transmembrane region" description="Helical" evidence="16">
    <location>
        <begin position="498"/>
        <end position="517"/>
    </location>
</feature>
<dbReference type="InterPro" id="IPR006073">
    <property type="entry name" value="GTP-bd"/>
</dbReference>
<comment type="caution">
    <text evidence="18">The sequence shown here is derived from an EMBL/GenBank/DDBJ whole genome shotgun (WGS) entry which is preliminary data.</text>
</comment>
<dbReference type="Pfam" id="PF02421">
    <property type="entry name" value="FeoB_N"/>
    <property type="match status" value="1"/>
</dbReference>
<evidence type="ECO:0000259" key="17">
    <source>
        <dbReference type="PROSITE" id="PS51711"/>
    </source>
</evidence>
<feature type="transmembrane region" description="Helical" evidence="16">
    <location>
        <begin position="374"/>
        <end position="397"/>
    </location>
</feature>
<evidence type="ECO:0000256" key="4">
    <source>
        <dbReference type="ARBA" id="ARBA00022496"/>
    </source>
</evidence>
<feature type="domain" description="FeoB-type G" evidence="17">
    <location>
        <begin position="4"/>
        <end position="171"/>
    </location>
</feature>
<dbReference type="PANTHER" id="PTHR43185">
    <property type="entry name" value="FERROUS IRON TRANSPORT PROTEIN B"/>
    <property type="match status" value="1"/>
</dbReference>
<evidence type="ECO:0000256" key="16">
    <source>
        <dbReference type="SAM" id="Phobius"/>
    </source>
</evidence>
<dbReference type="InterPro" id="IPR050860">
    <property type="entry name" value="FeoB_GTPase"/>
</dbReference>
<organism evidence="18 19">
    <name type="scientific">Methanolapillus africanus</name>
    <dbReference type="NCBI Taxonomy" id="3028297"/>
    <lineage>
        <taxon>Archaea</taxon>
        <taxon>Methanobacteriati</taxon>
        <taxon>Methanobacteriota</taxon>
        <taxon>Stenosarchaea group</taxon>
        <taxon>Methanomicrobia</taxon>
        <taxon>Methanosarcinales</taxon>
        <taxon>Methanosarcinaceae</taxon>
        <taxon>Methanolapillus</taxon>
    </lineage>
</organism>
<evidence type="ECO:0000256" key="15">
    <source>
        <dbReference type="PIRSR" id="PIRSR603373-2"/>
    </source>
</evidence>
<dbReference type="FunFam" id="3.40.50.300:FF:000426">
    <property type="entry name" value="Ferrous iron transport protein B"/>
    <property type="match status" value="1"/>
</dbReference>
<dbReference type="CDD" id="cd01879">
    <property type="entry name" value="FeoB"/>
    <property type="match status" value="1"/>
</dbReference>
<dbReference type="GO" id="GO:0015093">
    <property type="term" value="F:ferrous iron transmembrane transporter activity"/>
    <property type="evidence" value="ECO:0007669"/>
    <property type="project" value="UniProtKB-UniRule"/>
</dbReference>
<keyword evidence="11 14" id="KW-0342">GTP-binding</keyword>
<evidence type="ECO:0000256" key="5">
    <source>
        <dbReference type="ARBA" id="ARBA00022519"/>
    </source>
</evidence>
<feature type="transmembrane region" description="Helical" evidence="16">
    <location>
        <begin position="409"/>
        <end position="434"/>
    </location>
</feature>
<evidence type="ECO:0000256" key="12">
    <source>
        <dbReference type="ARBA" id="ARBA00023136"/>
    </source>
</evidence>
<gene>
    <name evidence="18" type="primary">feoB</name>
    <name evidence="18" type="ORF">MsAg5_11980</name>
</gene>
<evidence type="ECO:0000313" key="18">
    <source>
        <dbReference type="EMBL" id="MDV0447314.1"/>
    </source>
</evidence>
<dbReference type="InterPro" id="IPR027417">
    <property type="entry name" value="P-loop_NTPase"/>
</dbReference>
<evidence type="ECO:0000256" key="7">
    <source>
        <dbReference type="ARBA" id="ARBA00022741"/>
    </source>
</evidence>
<accession>A0AAE4MJJ6</accession>
<feature type="transmembrane region" description="Helical" evidence="16">
    <location>
        <begin position="268"/>
        <end position="293"/>
    </location>
</feature>
<keyword evidence="8 16" id="KW-1133">Transmembrane helix</keyword>
<feature type="transmembrane region" description="Helical" evidence="16">
    <location>
        <begin position="589"/>
        <end position="608"/>
    </location>
</feature>
<evidence type="ECO:0000256" key="3">
    <source>
        <dbReference type="ARBA" id="ARBA00022475"/>
    </source>
</evidence>
<dbReference type="InterPro" id="IPR011642">
    <property type="entry name" value="Gate_dom"/>
</dbReference>
<feature type="binding site" evidence="14">
    <location>
        <begin position="36"/>
        <end position="40"/>
    </location>
    <ligand>
        <name>GTP</name>
        <dbReference type="ChEBI" id="CHEBI:37565"/>
        <label>1</label>
    </ligand>
</feature>
<keyword evidence="19" id="KW-1185">Reference proteome</keyword>
<evidence type="ECO:0000256" key="9">
    <source>
        <dbReference type="ARBA" id="ARBA00023004"/>
    </source>
</evidence>
<feature type="transmembrane region" description="Helical" evidence="16">
    <location>
        <begin position="620"/>
        <end position="643"/>
    </location>
</feature>
<dbReference type="PANTHER" id="PTHR43185:SF1">
    <property type="entry name" value="FE(2+) TRANSPORTER FEOB"/>
    <property type="match status" value="1"/>
</dbReference>
<protein>
    <recommendedName>
        <fullName evidence="13">Ferrous iron transport protein B</fullName>
    </recommendedName>
</protein>
<feature type="transmembrane region" description="Helical" evidence="16">
    <location>
        <begin position="440"/>
        <end position="460"/>
    </location>
</feature>
<evidence type="ECO:0000256" key="14">
    <source>
        <dbReference type="PIRSR" id="PIRSR603373-1"/>
    </source>
</evidence>
<keyword evidence="5" id="KW-0997">Cell inner membrane</keyword>
<dbReference type="PROSITE" id="PS51711">
    <property type="entry name" value="G_FEOB"/>
    <property type="match status" value="1"/>
</dbReference>
<keyword evidence="6 16" id="KW-0812">Transmembrane</keyword>
<dbReference type="Gene3D" id="3.40.50.300">
    <property type="entry name" value="P-loop containing nucleotide triphosphate hydrolases"/>
    <property type="match status" value="1"/>
</dbReference>
<evidence type="ECO:0000313" key="19">
    <source>
        <dbReference type="Proteomes" id="UP001271789"/>
    </source>
</evidence>
<dbReference type="InterPro" id="IPR003373">
    <property type="entry name" value="Fe2_transport_prot-B"/>
</dbReference>
<keyword evidence="10" id="KW-0406">Ion transport</keyword>
<reference evidence="18" key="1">
    <citation type="submission" date="2023-06" db="EMBL/GenBank/DDBJ databases">
        <title>Genome sequence of Methanosarcinaceae archaeon Ag5.</title>
        <authorList>
            <person name="Protasov E."/>
            <person name="Platt K."/>
            <person name="Poehlein A."/>
            <person name="Daniel R."/>
            <person name="Brune A."/>
        </authorList>
    </citation>
    <scope>NUCLEOTIDE SEQUENCE</scope>
    <source>
        <strain evidence="18">Ag5</strain>
    </source>
</reference>
<keyword evidence="2" id="KW-0813">Transport</keyword>
<proteinExistence type="predicted"/>
<evidence type="ECO:0000256" key="11">
    <source>
        <dbReference type="ARBA" id="ARBA00023134"/>
    </source>
</evidence>
<keyword evidence="9" id="KW-0408">Iron</keyword>
<evidence type="ECO:0000256" key="13">
    <source>
        <dbReference type="NCBIfam" id="TIGR00437"/>
    </source>
</evidence>
<feature type="binding site" evidence="14">
    <location>
        <begin position="122"/>
        <end position="125"/>
    </location>
    <ligand>
        <name>GTP</name>
        <dbReference type="ChEBI" id="CHEBI:37565"/>
        <label>1</label>
    </ligand>
</feature>
<dbReference type="Proteomes" id="UP001271789">
    <property type="component" value="Unassembled WGS sequence"/>
</dbReference>
<dbReference type="AlphaFoldDB" id="A0AAE4MJJ6"/>
<feature type="transmembrane region" description="Helical" evidence="16">
    <location>
        <begin position="532"/>
        <end position="551"/>
    </location>
</feature>
<evidence type="ECO:0000256" key="10">
    <source>
        <dbReference type="ARBA" id="ARBA00023065"/>
    </source>
</evidence>
<keyword evidence="15" id="KW-0460">Magnesium</keyword>
<feature type="transmembrane region" description="Helical" evidence="16">
    <location>
        <begin position="330"/>
        <end position="354"/>
    </location>
</feature>
<keyword evidence="12 16" id="KW-0472">Membrane</keyword>
<comment type="subcellular location">
    <subcellularLocation>
        <location evidence="1">Cell inner membrane</location>
        <topology evidence="1">Multi-pass membrane protein</topology>
    </subcellularLocation>
</comment>
<evidence type="ECO:0000256" key="8">
    <source>
        <dbReference type="ARBA" id="ARBA00022989"/>
    </source>
</evidence>